<dbReference type="GeneID" id="6994999"/>
<evidence type="ECO:0000313" key="3">
    <source>
        <dbReference type="Proteomes" id="UP000001460"/>
    </source>
</evidence>
<dbReference type="Pfam" id="PF04818">
    <property type="entry name" value="CID"/>
    <property type="match status" value="1"/>
</dbReference>
<protein>
    <recommendedName>
        <fullName evidence="1">CID domain-containing protein</fullName>
    </recommendedName>
</protein>
<name>B6AB54_CRYMR</name>
<dbReference type="VEuPathDB" id="CryptoDB:CMU_026130"/>
<dbReference type="OrthoDB" id="338650at2759"/>
<gene>
    <name evidence="2" type="ORF">CMU_026130</name>
</gene>
<feature type="domain" description="CID" evidence="1">
    <location>
        <begin position="5"/>
        <end position="145"/>
    </location>
</feature>
<dbReference type="RefSeq" id="XP_002139955.1">
    <property type="nucleotide sequence ID" value="XM_002139919.1"/>
</dbReference>
<dbReference type="InterPro" id="IPR006569">
    <property type="entry name" value="CID_dom"/>
</dbReference>
<evidence type="ECO:0000313" key="2">
    <source>
        <dbReference type="EMBL" id="EEA05606.1"/>
    </source>
</evidence>
<accession>B6AB54</accession>
<dbReference type="Gene3D" id="1.25.40.90">
    <property type="match status" value="1"/>
</dbReference>
<proteinExistence type="predicted"/>
<keyword evidence="3" id="KW-1185">Reference proteome</keyword>
<organism evidence="2 3">
    <name type="scientific">Cryptosporidium muris (strain RN66)</name>
    <dbReference type="NCBI Taxonomy" id="441375"/>
    <lineage>
        <taxon>Eukaryota</taxon>
        <taxon>Sar</taxon>
        <taxon>Alveolata</taxon>
        <taxon>Apicomplexa</taxon>
        <taxon>Conoidasida</taxon>
        <taxon>Coccidia</taxon>
        <taxon>Eucoccidiorida</taxon>
        <taxon>Eimeriorina</taxon>
        <taxon>Cryptosporidiidae</taxon>
        <taxon>Cryptosporidium</taxon>
    </lineage>
</organism>
<sequence>MRSGESGFPILPIDRILRNFRQISPHHDSISQMASWLSFYRSSADTLCSLFGDVFVDKTIREDQKLAIFYVFHEMVTRIITNNDEARNFFIIGYDQFLLSAAPIVSRMPFEERSPYLQVIRIWQSQQIFPQDICERLRLLFNPHIGNHNNKLNSSLSSKMTTRTTNDLIKALQQIQTCCKSIATALKSQTKLELSKNNHDYKEIQEICINEYKESLDKITSAGILFAQSLQGEMKIFEDLKSNIERVSTDE</sequence>
<dbReference type="InterPro" id="IPR008942">
    <property type="entry name" value="ENTH_VHS"/>
</dbReference>
<reference evidence="2" key="1">
    <citation type="submission" date="2008-06" db="EMBL/GenBank/DDBJ databases">
        <authorList>
            <person name="Lorenzi H."/>
            <person name="Inman J."/>
            <person name="Miller J."/>
            <person name="Schobel S."/>
            <person name="Amedeo P."/>
            <person name="Caler E.V."/>
            <person name="da Silva J."/>
        </authorList>
    </citation>
    <scope>NUCLEOTIDE SEQUENCE [LARGE SCALE GENOMIC DNA]</scope>
    <source>
        <strain evidence="2">RN66</strain>
    </source>
</reference>
<dbReference type="EMBL" id="DS989727">
    <property type="protein sequence ID" value="EEA05606.1"/>
    <property type="molecule type" value="Genomic_DNA"/>
</dbReference>
<dbReference type="Proteomes" id="UP000001460">
    <property type="component" value="Unassembled WGS sequence"/>
</dbReference>
<dbReference type="PROSITE" id="PS51391">
    <property type="entry name" value="CID"/>
    <property type="match status" value="1"/>
</dbReference>
<evidence type="ECO:0000259" key="1">
    <source>
        <dbReference type="PROSITE" id="PS51391"/>
    </source>
</evidence>
<dbReference type="AlphaFoldDB" id="B6AB54"/>